<evidence type="ECO:0000313" key="2">
    <source>
        <dbReference type="EMBL" id="KPW98388.1"/>
    </source>
</evidence>
<sequence length="375" mass="41988">MQGPDTEHIVDLPFALGRGEAPDKQGARNGTSRQRAYRVHQIGTGTDRHQPGQRTVVQEAGVVASNEQCRHCTADHGHQRIDRHQTAHPWQGLGAHHVETEPTDNQDPRPQGQEWNARRRERHQAPLPVTAVTRPEQQHGRQRQPAAHGMHDHGAGKVVETGTEAGQQPGLEAEISIPDDAFEEWIHECHDQHRGTQLRRKACTFGNTAGYDRRDGGGESQQEKKLHQAVAVIGAQHRGRLQERHAVGNPVAYKEIGQGRDGKIAENLRQRIDLVFLPDSSNFQERKAGMHGQDHDRTQQDEQSVGTVDQTVHSALHIFHGVGRPEKVERSTKAARSTRQRTKLRQLACRLKAGEPLWCVKNGNAMFRCEVLRGF</sequence>
<gene>
    <name evidence="2" type="ORF">ALO79_200043</name>
</gene>
<evidence type="ECO:0000256" key="1">
    <source>
        <dbReference type="SAM" id="MobiDB-lite"/>
    </source>
</evidence>
<dbReference type="AlphaFoldDB" id="A0A0P9NLZ0"/>
<feature type="region of interest" description="Disordered" evidence="1">
    <location>
        <begin position="97"/>
        <end position="154"/>
    </location>
</feature>
<protein>
    <submittedName>
        <fullName evidence="2">Uncharacterized protein</fullName>
    </submittedName>
</protein>
<dbReference type="Proteomes" id="UP000050381">
    <property type="component" value="Unassembled WGS sequence"/>
</dbReference>
<proteinExistence type="predicted"/>
<accession>A0A0P9NLZ0</accession>
<feature type="region of interest" description="Disordered" evidence="1">
    <location>
        <begin position="15"/>
        <end position="36"/>
    </location>
</feature>
<organism evidence="2 3">
    <name type="scientific">Pseudomonas syringae pv. castaneae</name>
    <dbReference type="NCBI Taxonomy" id="264450"/>
    <lineage>
        <taxon>Bacteria</taxon>
        <taxon>Pseudomonadati</taxon>
        <taxon>Pseudomonadota</taxon>
        <taxon>Gammaproteobacteria</taxon>
        <taxon>Pseudomonadales</taxon>
        <taxon>Pseudomonadaceae</taxon>
        <taxon>Pseudomonas</taxon>
        <taxon>Pseudomonas syringae</taxon>
    </lineage>
</organism>
<comment type="caution">
    <text evidence="2">The sequence shown here is derived from an EMBL/GenBank/DDBJ whole genome shotgun (WGS) entry which is preliminary data.</text>
</comment>
<name>A0A0P9NLZ0_PSESX</name>
<dbReference type="EMBL" id="LJQD01000114">
    <property type="protein sequence ID" value="KPW98388.1"/>
    <property type="molecule type" value="Genomic_DNA"/>
</dbReference>
<evidence type="ECO:0000313" key="3">
    <source>
        <dbReference type="Proteomes" id="UP000050381"/>
    </source>
</evidence>
<reference evidence="2 3" key="1">
    <citation type="submission" date="2015-09" db="EMBL/GenBank/DDBJ databases">
        <title>Genome announcement of multiple Pseudomonas syringae strains.</title>
        <authorList>
            <person name="Thakur S."/>
            <person name="Wang P.W."/>
            <person name="Gong Y."/>
            <person name="Weir B.S."/>
            <person name="Guttman D.S."/>
        </authorList>
    </citation>
    <scope>NUCLEOTIDE SEQUENCE [LARGE SCALE GENOMIC DNA]</scope>
    <source>
        <strain evidence="2 3">ICMP9419</strain>
    </source>
</reference>